<sequence length="122" mass="13032">MEESTTALEIKDNVLCPSIRRDISRLRAGIKAVRGPDGCRACIVAFAIFAINCIIIGFGKISGILFVDFMKVFKINRKAASTPFSIQLSIRNFTGPVVGIVGQKCGMRLVTITGGLIAAISA</sequence>
<feature type="non-terminal residue" evidence="2">
    <location>
        <position position="122"/>
    </location>
</feature>
<evidence type="ECO:0000313" key="3">
    <source>
        <dbReference type="Proteomes" id="UP000054359"/>
    </source>
</evidence>
<gene>
    <name evidence="2" type="ORF">X975_03533</name>
</gene>
<dbReference type="OrthoDB" id="6429034at2759"/>
<keyword evidence="1" id="KW-1133">Transmembrane helix</keyword>
<protein>
    <submittedName>
        <fullName evidence="2">Uncharacterized protein</fullName>
    </submittedName>
</protein>
<feature type="transmembrane region" description="Helical" evidence="1">
    <location>
        <begin position="43"/>
        <end position="67"/>
    </location>
</feature>
<organism evidence="2 3">
    <name type="scientific">Stegodyphus mimosarum</name>
    <name type="common">African social velvet spider</name>
    <dbReference type="NCBI Taxonomy" id="407821"/>
    <lineage>
        <taxon>Eukaryota</taxon>
        <taxon>Metazoa</taxon>
        <taxon>Ecdysozoa</taxon>
        <taxon>Arthropoda</taxon>
        <taxon>Chelicerata</taxon>
        <taxon>Arachnida</taxon>
        <taxon>Araneae</taxon>
        <taxon>Araneomorphae</taxon>
        <taxon>Entelegynae</taxon>
        <taxon>Eresoidea</taxon>
        <taxon>Eresidae</taxon>
        <taxon>Stegodyphus</taxon>
    </lineage>
</organism>
<keyword evidence="1" id="KW-0472">Membrane</keyword>
<dbReference type="InterPro" id="IPR036259">
    <property type="entry name" value="MFS_trans_sf"/>
</dbReference>
<dbReference type="AlphaFoldDB" id="A0A087UXT2"/>
<dbReference type="SUPFAM" id="SSF103473">
    <property type="entry name" value="MFS general substrate transporter"/>
    <property type="match status" value="1"/>
</dbReference>
<keyword evidence="3" id="KW-1185">Reference proteome</keyword>
<accession>A0A087UXT2</accession>
<name>A0A087UXT2_STEMI</name>
<evidence type="ECO:0000256" key="1">
    <source>
        <dbReference type="SAM" id="Phobius"/>
    </source>
</evidence>
<reference evidence="2 3" key="1">
    <citation type="submission" date="2013-11" db="EMBL/GenBank/DDBJ databases">
        <title>Genome sequencing of Stegodyphus mimosarum.</title>
        <authorList>
            <person name="Bechsgaard J."/>
        </authorList>
    </citation>
    <scope>NUCLEOTIDE SEQUENCE [LARGE SCALE GENOMIC DNA]</scope>
</reference>
<dbReference type="Proteomes" id="UP000054359">
    <property type="component" value="Unassembled WGS sequence"/>
</dbReference>
<dbReference type="EMBL" id="KK122188">
    <property type="protein sequence ID" value="KFM82171.1"/>
    <property type="molecule type" value="Genomic_DNA"/>
</dbReference>
<keyword evidence="1" id="KW-0812">Transmembrane</keyword>
<proteinExistence type="predicted"/>
<evidence type="ECO:0000313" key="2">
    <source>
        <dbReference type="EMBL" id="KFM82171.1"/>
    </source>
</evidence>